<protein>
    <submittedName>
        <fullName evidence="1">Uncharacterized protein</fullName>
    </submittedName>
</protein>
<evidence type="ECO:0000313" key="1">
    <source>
        <dbReference type="EMBL" id="CAB4153269.1"/>
    </source>
</evidence>
<name>A0A6J5NCT0_9CAUD</name>
<gene>
    <name evidence="1" type="ORF">UFOVP603_57</name>
</gene>
<proteinExistence type="predicted"/>
<reference evidence="1" key="1">
    <citation type="submission" date="2020-04" db="EMBL/GenBank/DDBJ databases">
        <authorList>
            <person name="Chiriac C."/>
            <person name="Salcher M."/>
            <person name="Ghai R."/>
            <person name="Kavagutti S V."/>
        </authorList>
    </citation>
    <scope>NUCLEOTIDE SEQUENCE</scope>
</reference>
<accession>A0A6J5NCT0</accession>
<organism evidence="1">
    <name type="scientific">uncultured Caudovirales phage</name>
    <dbReference type="NCBI Taxonomy" id="2100421"/>
    <lineage>
        <taxon>Viruses</taxon>
        <taxon>Duplodnaviria</taxon>
        <taxon>Heunggongvirae</taxon>
        <taxon>Uroviricota</taxon>
        <taxon>Caudoviricetes</taxon>
        <taxon>Peduoviridae</taxon>
        <taxon>Maltschvirus</taxon>
        <taxon>Maltschvirus maltsch</taxon>
    </lineage>
</organism>
<dbReference type="EMBL" id="LR796578">
    <property type="protein sequence ID" value="CAB4153269.1"/>
    <property type="molecule type" value="Genomic_DNA"/>
</dbReference>
<sequence length="54" mass="6595">MTAVEWLEMEIVKLETNFAIPGNIYQLCEQAKEIEKEQFEKLKDFETWKEWKDL</sequence>